<dbReference type="Gene3D" id="3.30.70.330">
    <property type="match status" value="1"/>
</dbReference>
<evidence type="ECO:0000259" key="3">
    <source>
        <dbReference type="Pfam" id="PF00076"/>
    </source>
</evidence>
<proteinExistence type="predicted"/>
<dbReference type="PANTHER" id="PTHR48028">
    <property type="entry name" value="GLYCINE-RICH RNA-BINDING PROTEIN RZ1A"/>
    <property type="match status" value="1"/>
</dbReference>
<feature type="compositionally biased region" description="Gly residues" evidence="2">
    <location>
        <begin position="52"/>
        <end position="61"/>
    </location>
</feature>
<feature type="domain" description="RRM" evidence="3">
    <location>
        <begin position="10"/>
        <end position="47"/>
    </location>
</feature>
<name>A0A103Y3E8_CYNCS</name>
<feature type="compositionally biased region" description="Basic and acidic residues" evidence="2">
    <location>
        <begin position="62"/>
        <end position="72"/>
    </location>
</feature>
<gene>
    <name evidence="4" type="ORF">Ccrd_019911</name>
</gene>
<dbReference type="InterPro" id="IPR012677">
    <property type="entry name" value="Nucleotide-bd_a/b_plait_sf"/>
</dbReference>
<organism evidence="4 5">
    <name type="scientific">Cynara cardunculus var. scolymus</name>
    <name type="common">Globe artichoke</name>
    <name type="synonym">Cynara scolymus</name>
    <dbReference type="NCBI Taxonomy" id="59895"/>
    <lineage>
        <taxon>Eukaryota</taxon>
        <taxon>Viridiplantae</taxon>
        <taxon>Streptophyta</taxon>
        <taxon>Embryophyta</taxon>
        <taxon>Tracheophyta</taxon>
        <taxon>Spermatophyta</taxon>
        <taxon>Magnoliopsida</taxon>
        <taxon>eudicotyledons</taxon>
        <taxon>Gunneridae</taxon>
        <taxon>Pentapetalae</taxon>
        <taxon>asterids</taxon>
        <taxon>campanulids</taxon>
        <taxon>Asterales</taxon>
        <taxon>Asteraceae</taxon>
        <taxon>Carduoideae</taxon>
        <taxon>Cardueae</taxon>
        <taxon>Carduinae</taxon>
        <taxon>Cynara</taxon>
    </lineage>
</organism>
<evidence type="ECO:0000313" key="4">
    <source>
        <dbReference type="EMBL" id="KVI01804.1"/>
    </source>
</evidence>
<keyword evidence="5" id="KW-1185">Reference proteome</keyword>
<dbReference type="AlphaFoldDB" id="A0A103Y3E8"/>
<reference evidence="4 5" key="1">
    <citation type="journal article" date="2016" name="Sci. Rep.">
        <title>The genome sequence of the outbreeding globe artichoke constructed de novo incorporating a phase-aware low-pass sequencing strategy of F1 progeny.</title>
        <authorList>
            <person name="Scaglione D."/>
            <person name="Reyes-Chin-Wo S."/>
            <person name="Acquadro A."/>
            <person name="Froenicke L."/>
            <person name="Portis E."/>
            <person name="Beitel C."/>
            <person name="Tirone M."/>
            <person name="Mauro R."/>
            <person name="Lo Monaco A."/>
            <person name="Mauromicale G."/>
            <person name="Faccioli P."/>
            <person name="Cattivelli L."/>
            <person name="Rieseberg L."/>
            <person name="Michelmore R."/>
            <person name="Lanteri S."/>
        </authorList>
    </citation>
    <scope>NUCLEOTIDE SEQUENCE [LARGE SCALE GENOMIC DNA]</scope>
    <source>
        <strain evidence="4">2C</strain>
    </source>
</reference>
<keyword evidence="1" id="KW-0694">RNA-binding</keyword>
<dbReference type="InterPro" id="IPR035979">
    <property type="entry name" value="RBD_domain_sf"/>
</dbReference>
<dbReference type="STRING" id="59895.A0A103Y3E8"/>
<feature type="region of interest" description="Disordered" evidence="2">
    <location>
        <begin position="39"/>
        <end position="72"/>
    </location>
</feature>
<dbReference type="InterPro" id="IPR051106">
    <property type="entry name" value="RNA-bind/splicing_reg"/>
</dbReference>
<dbReference type="SUPFAM" id="SSF54928">
    <property type="entry name" value="RNA-binding domain, RBD"/>
    <property type="match status" value="1"/>
</dbReference>
<evidence type="ECO:0000313" key="5">
    <source>
        <dbReference type="Proteomes" id="UP000243975"/>
    </source>
</evidence>
<dbReference type="PANTHER" id="PTHR48028:SF2">
    <property type="entry name" value="GLYCINE-RICH RNA-BINDING PROTEIN RZ1A"/>
    <property type="match status" value="1"/>
</dbReference>
<dbReference type="InterPro" id="IPR000504">
    <property type="entry name" value="RRM_dom"/>
</dbReference>
<dbReference type="GO" id="GO:0003723">
    <property type="term" value="F:RNA binding"/>
    <property type="evidence" value="ECO:0007669"/>
    <property type="project" value="UniProtKB-KW"/>
</dbReference>
<dbReference type="Pfam" id="PF00076">
    <property type="entry name" value="RRM_1"/>
    <property type="match status" value="1"/>
</dbReference>
<evidence type="ECO:0000256" key="1">
    <source>
        <dbReference type="ARBA" id="ARBA00022884"/>
    </source>
</evidence>
<protein>
    <submittedName>
        <fullName evidence="4">Nucleotide-binding, alpha-beta plait</fullName>
    </submittedName>
</protein>
<dbReference type="Gramene" id="KVI01804">
    <property type="protein sequence ID" value="KVI01804"/>
    <property type="gene ID" value="Ccrd_019911"/>
</dbReference>
<sequence>MSDDVEYRCFIGGLSWSTSDRALKDAFAKFGHLLDAKVTWNGDRSNGRSRDGGGGGGGGGDRYSRDRSGPYERRSGCLAIYKGGYMIFVTTTTSWVVFNMINLGKVFELEAAYLQVNK</sequence>
<accession>A0A103Y3E8</accession>
<comment type="caution">
    <text evidence="4">The sequence shown here is derived from an EMBL/GenBank/DDBJ whole genome shotgun (WGS) entry which is preliminary data.</text>
</comment>
<dbReference type="Proteomes" id="UP000243975">
    <property type="component" value="Unassembled WGS sequence"/>
</dbReference>
<dbReference type="EMBL" id="LEKV01002682">
    <property type="protein sequence ID" value="KVI01804.1"/>
    <property type="molecule type" value="Genomic_DNA"/>
</dbReference>
<evidence type="ECO:0000256" key="2">
    <source>
        <dbReference type="SAM" id="MobiDB-lite"/>
    </source>
</evidence>